<gene>
    <name evidence="8" type="ORF">JKF63_07412</name>
</gene>
<dbReference type="InterPro" id="IPR026319">
    <property type="entry name" value="ZC2HC1A/B-like"/>
</dbReference>
<feature type="compositionally biased region" description="Polar residues" evidence="6">
    <location>
        <begin position="61"/>
        <end position="82"/>
    </location>
</feature>
<feature type="region of interest" description="Disordered" evidence="6">
    <location>
        <begin position="219"/>
        <end position="484"/>
    </location>
</feature>
<sequence>MPAGVNSRTPATDFVQDYAAKRQAQMERARQLREDRIQQQQKLHPPPSIPNGAGGDGGSAYNASPTYPTATSANGGDTTATAWRQPPPPPPPPNVARSHRTTAGHDTADNSASSGKRGDGDVLYVKEQNFKEATQAGIITPDQARQLWAMLSNQIIRVCSPSAHANTVSVNSLLALSSNSHNSSSRTGGGPQPASSSEFGASISLESLRTSIAYFKKEQQRLQQQGGGTVDTITTGAPSQGRHVPPSPSPALSTTAGPPSSQLRGIPQRQLQYEENTTQDRYYPEDDGTNKDEPWAPVASQPPLRGGGGRGGGGRSTRPAWNPDVEVRHEEEDHHSHHHHDDDRSRRTQPTSTAGSGPAALKKPRTGKTNVVRSGVNVAAAPSTSTIGFGGTSFRTGNDDEESASNMYTAQQPSAAVSRASKTGGAGVGGRRPPATRATALPHSSGAPLNLDDLPVGSGSGGGGGMSDWGNAYPPGVKPPAITGDNDAIAAEAAAAAQEPMQECRTCGRRFRISVLVRHEGLCRKQANKPRKIFNMREQRLDGVDGIKEVQRAVARTGGGGGGNRSGGFGRGGGVDTAAAAAAKGKLPKWKVQHEQFQAAMRAVRQQQQGGAGGGGFGSGPMAPPPAPIPEEYDDRVPCPHCGRKFAQDVAARHIPKCATTIAKPKGIRPIRR</sequence>
<dbReference type="FunFam" id="3.30.160.60:FF:001258">
    <property type="entry name" value="Uncharacterized protein TCIL3000_10_13860"/>
    <property type="match status" value="1"/>
</dbReference>
<comment type="caution">
    <text evidence="8">The sequence shown here is derived from an EMBL/GenBank/DDBJ whole genome shotgun (WGS) entry which is preliminary data.</text>
</comment>
<keyword evidence="9" id="KW-1185">Reference proteome</keyword>
<name>A0A836LKV3_9TRYP</name>
<dbReference type="PANTHER" id="PTHR13555">
    <property type="entry name" value="C2H2 ZINC FINGER CGI-62-RELATED"/>
    <property type="match status" value="1"/>
</dbReference>
<protein>
    <recommendedName>
        <fullName evidence="7">C2HC/C3H-type domain-containing protein</fullName>
    </recommendedName>
</protein>
<evidence type="ECO:0000256" key="3">
    <source>
        <dbReference type="ARBA" id="ARBA00022771"/>
    </source>
</evidence>
<organism evidence="8 9">
    <name type="scientific">Porcisia hertigi</name>
    <dbReference type="NCBI Taxonomy" id="2761500"/>
    <lineage>
        <taxon>Eukaryota</taxon>
        <taxon>Discoba</taxon>
        <taxon>Euglenozoa</taxon>
        <taxon>Kinetoplastea</taxon>
        <taxon>Metakinetoplastina</taxon>
        <taxon>Trypanosomatida</taxon>
        <taxon>Trypanosomatidae</taxon>
        <taxon>Leishmaniinae</taxon>
        <taxon>Porcisia</taxon>
    </lineage>
</organism>
<keyword evidence="2" id="KW-0677">Repeat</keyword>
<keyword evidence="3 5" id="KW-0863">Zinc-finger</keyword>
<keyword evidence="4" id="KW-0862">Zinc</keyword>
<feature type="compositionally biased region" description="Polar residues" evidence="6">
    <location>
        <begin position="269"/>
        <end position="280"/>
    </location>
</feature>
<evidence type="ECO:0000256" key="2">
    <source>
        <dbReference type="ARBA" id="ARBA00022737"/>
    </source>
</evidence>
<feature type="domain" description="C2HC/C3H-type" evidence="7">
    <location>
        <begin position="635"/>
        <end position="664"/>
    </location>
</feature>
<feature type="compositionally biased region" description="Polar residues" evidence="6">
    <location>
        <begin position="404"/>
        <end position="415"/>
    </location>
</feature>
<dbReference type="GeneID" id="94293428"/>
<proteinExistence type="predicted"/>
<feature type="compositionally biased region" description="Pro residues" evidence="6">
    <location>
        <begin position="85"/>
        <end position="94"/>
    </location>
</feature>
<evidence type="ECO:0000256" key="4">
    <source>
        <dbReference type="ARBA" id="ARBA00022833"/>
    </source>
</evidence>
<dbReference type="Gene3D" id="3.30.160.60">
    <property type="entry name" value="Classic Zinc Finger"/>
    <property type="match status" value="1"/>
</dbReference>
<evidence type="ECO:0000256" key="6">
    <source>
        <dbReference type="SAM" id="MobiDB-lite"/>
    </source>
</evidence>
<feature type="region of interest" description="Disordered" evidence="6">
    <location>
        <begin position="605"/>
        <end position="638"/>
    </location>
</feature>
<evidence type="ECO:0000256" key="1">
    <source>
        <dbReference type="ARBA" id="ARBA00022723"/>
    </source>
</evidence>
<dbReference type="GO" id="GO:0008270">
    <property type="term" value="F:zinc ion binding"/>
    <property type="evidence" value="ECO:0007669"/>
    <property type="project" value="UniProtKB-KW"/>
</dbReference>
<feature type="compositionally biased region" description="Basic and acidic residues" evidence="6">
    <location>
        <begin position="325"/>
        <end position="346"/>
    </location>
</feature>
<feature type="region of interest" description="Disordered" evidence="6">
    <location>
        <begin position="1"/>
        <end position="120"/>
    </location>
</feature>
<dbReference type="InterPro" id="IPR049899">
    <property type="entry name" value="Znf_C2HC_C3H"/>
</dbReference>
<feature type="region of interest" description="Disordered" evidence="6">
    <location>
        <begin position="178"/>
        <end position="198"/>
    </location>
</feature>
<feature type="domain" description="C2HC/C3H-type" evidence="7">
    <location>
        <begin position="500"/>
        <end position="529"/>
    </location>
</feature>
<dbReference type="EMBL" id="JAFJZO010000005">
    <property type="protein sequence ID" value="KAG5511449.1"/>
    <property type="molecule type" value="Genomic_DNA"/>
</dbReference>
<feature type="compositionally biased region" description="Gly residues" evidence="6">
    <location>
        <begin position="610"/>
        <end position="619"/>
    </location>
</feature>
<dbReference type="PROSITE" id="PS52027">
    <property type="entry name" value="ZF_C2HC_C3H"/>
    <property type="match status" value="2"/>
</dbReference>
<reference evidence="8 9" key="1">
    <citation type="submission" date="2021-02" db="EMBL/GenBank/DDBJ databases">
        <title>Porcisia hertigi Genome sequencing and assembly.</title>
        <authorList>
            <person name="Almutairi H."/>
            <person name="Gatherer D."/>
        </authorList>
    </citation>
    <scope>NUCLEOTIDE SEQUENCE [LARGE SCALE GENOMIC DNA]</scope>
    <source>
        <strain evidence="8 9">C119</strain>
    </source>
</reference>
<feature type="compositionally biased region" description="Polar residues" evidence="6">
    <location>
        <begin position="1"/>
        <end position="10"/>
    </location>
</feature>
<dbReference type="KEGG" id="phet:94293428"/>
<feature type="compositionally biased region" description="Low complexity" evidence="6">
    <location>
        <begin position="250"/>
        <end position="261"/>
    </location>
</feature>
<evidence type="ECO:0000313" key="8">
    <source>
        <dbReference type="EMBL" id="KAG5511449.1"/>
    </source>
</evidence>
<evidence type="ECO:0000313" key="9">
    <source>
        <dbReference type="Proteomes" id="UP000674318"/>
    </source>
</evidence>
<feature type="compositionally biased region" description="Gly residues" evidence="6">
    <location>
        <begin position="305"/>
        <end position="315"/>
    </location>
</feature>
<feature type="compositionally biased region" description="Basic and acidic residues" evidence="6">
    <location>
        <begin position="282"/>
        <end position="294"/>
    </location>
</feature>
<dbReference type="RefSeq" id="XP_067759661.1">
    <property type="nucleotide sequence ID" value="XM_067903351.1"/>
</dbReference>
<keyword evidence="1" id="KW-0479">Metal-binding</keyword>
<dbReference type="AlphaFoldDB" id="A0A836LKV3"/>
<dbReference type="Pfam" id="PF13913">
    <property type="entry name" value="zf-C2HC_2"/>
    <property type="match status" value="2"/>
</dbReference>
<feature type="compositionally biased region" description="Gly residues" evidence="6">
    <location>
        <begin position="458"/>
        <end position="467"/>
    </location>
</feature>
<dbReference type="OrthoDB" id="10255185at2759"/>
<dbReference type="Proteomes" id="UP000674318">
    <property type="component" value="Unassembled WGS sequence"/>
</dbReference>
<evidence type="ECO:0000256" key="5">
    <source>
        <dbReference type="PROSITE-ProRule" id="PRU01371"/>
    </source>
</evidence>
<evidence type="ECO:0000259" key="7">
    <source>
        <dbReference type="PROSITE" id="PS52027"/>
    </source>
</evidence>
<feature type="compositionally biased region" description="Basic and acidic residues" evidence="6">
    <location>
        <begin position="24"/>
        <end position="37"/>
    </location>
</feature>
<accession>A0A836LKV3</accession>
<dbReference type="PANTHER" id="PTHR13555:SF36">
    <property type="entry name" value="ZINC FINGER C2HC DOMAIN-CONTAINING PROTEIN 1B"/>
    <property type="match status" value="1"/>
</dbReference>